<dbReference type="InterPro" id="IPR037066">
    <property type="entry name" value="Plug_dom_sf"/>
</dbReference>
<dbReference type="PANTHER" id="PTHR30069">
    <property type="entry name" value="TONB-DEPENDENT OUTER MEMBRANE RECEPTOR"/>
    <property type="match status" value="1"/>
</dbReference>
<protein>
    <submittedName>
        <fullName evidence="13">TonB-linked outer membrane protein, SusC/RagA family</fullName>
    </submittedName>
</protein>
<dbReference type="GO" id="GO:0044718">
    <property type="term" value="P:siderophore transmembrane transport"/>
    <property type="evidence" value="ECO:0007669"/>
    <property type="project" value="TreeGrafter"/>
</dbReference>
<sequence>MNKKSIALLAMSVLVSSALYAQTVLKGKVVDQDGKPIPGVSISLKDGTGTQTGPDGEFTISYKQAGALSISAIGYGRKEVNLSRQTSLEVVLSSDDRIMDEVIVTAMGITREKKSLGYAVQEVKSKELTDAGQLSLTGALSGKVAGVQVNQFGGAVGSSARISIRGNSSLNPDQQPLIVVDGVPMNNTAQRTGDNTYNGVDYGSGLNDINPEDIESIVVLKGGSAALYGMRAGKGVIMITTKSGKRAKEGVLLSYDGNFSIDQASTIPKYQNLYGQGNRGDEYHFGENGSGMSYQDYAAKNSFNYVDGAGGGVNDGFDESWGPRLDIGLTLPQFNSPVVNGVRQATPWISHPNNVKDFFQLGYSQNHNISLAANSERSSTRASLSFRNQKGTVPNTDQRKYTAQVNNMYKISDKWSYDIMSNYTRTQSDNLISQGYDASNPMNSFIWFGRQVDMKDLKNNWDQRDEQGNYTYYNWNSSYHMNPFYTMNNSLNTLNSNRIFGKSSLYYQPYEFLKFEGRVGMDYYHTEIFERNYHNYDHPDGSFRQIKRSNTEFNADFLATFNKQYGDFNVLTTLGANYNDSRYETNTLGADGLTVLGVYTITNKMGDAVTHMGHSNKRSNSVFGQASLGWKDQLYLDLTGRNDWSSTVDDPFFYPSASLSWIPTSSFANLKGDVLSFWKLRLNLAKIGNATDPYRNGNYYFAQTNAYSGLAQMYKSMTYAIPGLKPETIKTWEVGTELGFLNDRIHADFTYYYKTAFNQILPVATSNVVGFSSMVLNAGEIESKGVELQLRGDILKQENGLNWTTTINFAKDRNKILELYPALDLKTHQLGWTWGVANTATAGEAWGALRSTGYDRVEDGEFKGAIKVNESGLVMSKPNQIIGNTTPNYLASMRNDFRIKDFSFGFMLDFRKGGDIWSQTMNHGYVTGVAEITAADGIRERAIVAGKDVMSHERFVMSDGNGGWKTNTIETSAQDWYESGGIAESYIFDGSFLKLREAYLTYTIPAHIYGRLKGIKRANVSLIGSNLALLWVDKSNTMRLDPETGGVGSDSRGVGFEQATVPTSRSFGFKLGFSF</sequence>
<keyword evidence="10" id="KW-0732">Signal</keyword>
<evidence type="ECO:0000256" key="3">
    <source>
        <dbReference type="ARBA" id="ARBA00022452"/>
    </source>
</evidence>
<keyword evidence="4 8" id="KW-0812">Transmembrane</keyword>
<organism evidence="13 14">
    <name type="scientific">Sphingobacterium psychroaquaticum</name>
    <dbReference type="NCBI Taxonomy" id="561061"/>
    <lineage>
        <taxon>Bacteria</taxon>
        <taxon>Pseudomonadati</taxon>
        <taxon>Bacteroidota</taxon>
        <taxon>Sphingobacteriia</taxon>
        <taxon>Sphingobacteriales</taxon>
        <taxon>Sphingobacteriaceae</taxon>
        <taxon>Sphingobacterium</taxon>
    </lineage>
</organism>
<feature type="chain" id="PRO_5010877845" evidence="10">
    <location>
        <begin position="22"/>
        <end position="1075"/>
    </location>
</feature>
<dbReference type="InterPro" id="IPR012910">
    <property type="entry name" value="Plug_dom"/>
</dbReference>
<dbReference type="Pfam" id="PF13715">
    <property type="entry name" value="CarbopepD_reg_2"/>
    <property type="match status" value="1"/>
</dbReference>
<name>A0A1X7L192_9SPHI</name>
<dbReference type="InterPro" id="IPR039426">
    <property type="entry name" value="TonB-dep_rcpt-like"/>
</dbReference>
<evidence type="ECO:0000313" key="14">
    <source>
        <dbReference type="Proteomes" id="UP000192980"/>
    </source>
</evidence>
<dbReference type="Gene3D" id="2.170.130.10">
    <property type="entry name" value="TonB-dependent receptor, plug domain"/>
    <property type="match status" value="1"/>
</dbReference>
<feature type="domain" description="TonB-dependent receptor-like beta-barrel" evidence="11">
    <location>
        <begin position="456"/>
        <end position="812"/>
    </location>
</feature>
<dbReference type="GO" id="GO:0009279">
    <property type="term" value="C:cell outer membrane"/>
    <property type="evidence" value="ECO:0007669"/>
    <property type="project" value="UniProtKB-SubCell"/>
</dbReference>
<dbReference type="NCBIfam" id="TIGR04057">
    <property type="entry name" value="SusC_RagA_signa"/>
    <property type="match status" value="1"/>
</dbReference>
<keyword evidence="6 8" id="KW-0472">Membrane</keyword>
<keyword evidence="5 9" id="KW-0798">TonB box</keyword>
<dbReference type="SUPFAM" id="SSF49464">
    <property type="entry name" value="Carboxypeptidase regulatory domain-like"/>
    <property type="match status" value="1"/>
</dbReference>
<dbReference type="InterPro" id="IPR023996">
    <property type="entry name" value="TonB-dep_OMP_SusC/RagA"/>
</dbReference>
<dbReference type="GO" id="GO:0015344">
    <property type="term" value="F:siderophore uptake transmembrane transporter activity"/>
    <property type="evidence" value="ECO:0007669"/>
    <property type="project" value="TreeGrafter"/>
</dbReference>
<gene>
    <name evidence="13" type="ORF">SAMN05660862_3401</name>
</gene>
<dbReference type="PROSITE" id="PS52016">
    <property type="entry name" value="TONB_DEPENDENT_REC_3"/>
    <property type="match status" value="1"/>
</dbReference>
<keyword evidence="14" id="KW-1185">Reference proteome</keyword>
<comment type="similarity">
    <text evidence="8 9">Belongs to the TonB-dependent receptor family.</text>
</comment>
<dbReference type="InterPro" id="IPR000531">
    <property type="entry name" value="Beta-barrel_TonB"/>
</dbReference>
<accession>A0A1X7L192</accession>
<reference evidence="13 14" key="1">
    <citation type="submission" date="2017-04" db="EMBL/GenBank/DDBJ databases">
        <authorList>
            <person name="Afonso C.L."/>
            <person name="Miller P.J."/>
            <person name="Scott M.A."/>
            <person name="Spackman E."/>
            <person name="Goraichik I."/>
            <person name="Dimitrov K.M."/>
            <person name="Suarez D.L."/>
            <person name="Swayne D.E."/>
        </authorList>
    </citation>
    <scope>NUCLEOTIDE SEQUENCE [LARGE SCALE GENOMIC DNA]</scope>
    <source>
        <strain evidence="13 14">DSM 22418</strain>
    </source>
</reference>
<dbReference type="PANTHER" id="PTHR30069:SF37">
    <property type="entry name" value="FERRIC VIBRIOBACTIN RECEPTOR VIUA"/>
    <property type="match status" value="1"/>
</dbReference>
<evidence type="ECO:0000256" key="10">
    <source>
        <dbReference type="SAM" id="SignalP"/>
    </source>
</evidence>
<dbReference type="RefSeq" id="WP_085474089.1">
    <property type="nucleotide sequence ID" value="NZ_FXAU01000007.1"/>
</dbReference>
<evidence type="ECO:0000256" key="9">
    <source>
        <dbReference type="RuleBase" id="RU003357"/>
    </source>
</evidence>
<dbReference type="InterPro" id="IPR036942">
    <property type="entry name" value="Beta-barrel_TonB_sf"/>
</dbReference>
<dbReference type="Pfam" id="PF00593">
    <property type="entry name" value="TonB_dep_Rec_b-barrel"/>
    <property type="match status" value="1"/>
</dbReference>
<dbReference type="EMBL" id="FXAU01000007">
    <property type="protein sequence ID" value="SMG47274.1"/>
    <property type="molecule type" value="Genomic_DNA"/>
</dbReference>
<evidence type="ECO:0000256" key="7">
    <source>
        <dbReference type="ARBA" id="ARBA00023237"/>
    </source>
</evidence>
<dbReference type="STRING" id="561061.SAMN05660862_3401"/>
<feature type="domain" description="TonB-dependent receptor plug" evidence="12">
    <location>
        <begin position="113"/>
        <end position="236"/>
    </location>
</feature>
<keyword evidence="2 8" id="KW-0813">Transport</keyword>
<dbReference type="OrthoDB" id="9768177at2"/>
<evidence type="ECO:0000256" key="2">
    <source>
        <dbReference type="ARBA" id="ARBA00022448"/>
    </source>
</evidence>
<dbReference type="NCBIfam" id="TIGR04056">
    <property type="entry name" value="OMP_RagA_SusC"/>
    <property type="match status" value="1"/>
</dbReference>
<proteinExistence type="inferred from homology"/>
<dbReference type="InterPro" id="IPR023997">
    <property type="entry name" value="TonB-dep_OMP_SusC/RagA_CS"/>
</dbReference>
<dbReference type="Pfam" id="PF07715">
    <property type="entry name" value="Plug"/>
    <property type="match status" value="1"/>
</dbReference>
<evidence type="ECO:0000256" key="1">
    <source>
        <dbReference type="ARBA" id="ARBA00004571"/>
    </source>
</evidence>
<dbReference type="AlphaFoldDB" id="A0A1X7L192"/>
<dbReference type="Gene3D" id="2.60.40.1120">
    <property type="entry name" value="Carboxypeptidase-like, regulatory domain"/>
    <property type="match status" value="1"/>
</dbReference>
<keyword evidence="7 8" id="KW-0998">Cell outer membrane</keyword>
<dbReference type="Gene3D" id="2.40.170.20">
    <property type="entry name" value="TonB-dependent receptor, beta-barrel domain"/>
    <property type="match status" value="1"/>
</dbReference>
<evidence type="ECO:0000256" key="8">
    <source>
        <dbReference type="PROSITE-ProRule" id="PRU01360"/>
    </source>
</evidence>
<dbReference type="Proteomes" id="UP000192980">
    <property type="component" value="Unassembled WGS sequence"/>
</dbReference>
<evidence type="ECO:0000259" key="11">
    <source>
        <dbReference type="Pfam" id="PF00593"/>
    </source>
</evidence>
<evidence type="ECO:0000259" key="12">
    <source>
        <dbReference type="Pfam" id="PF07715"/>
    </source>
</evidence>
<feature type="signal peptide" evidence="10">
    <location>
        <begin position="1"/>
        <end position="21"/>
    </location>
</feature>
<keyword evidence="3 8" id="KW-1134">Transmembrane beta strand</keyword>
<evidence type="ECO:0000313" key="13">
    <source>
        <dbReference type="EMBL" id="SMG47274.1"/>
    </source>
</evidence>
<dbReference type="SUPFAM" id="SSF56935">
    <property type="entry name" value="Porins"/>
    <property type="match status" value="1"/>
</dbReference>
<evidence type="ECO:0000256" key="5">
    <source>
        <dbReference type="ARBA" id="ARBA00023077"/>
    </source>
</evidence>
<dbReference type="InterPro" id="IPR008969">
    <property type="entry name" value="CarboxyPept-like_regulatory"/>
</dbReference>
<comment type="subcellular location">
    <subcellularLocation>
        <location evidence="1 8">Cell outer membrane</location>
        <topology evidence="1 8">Multi-pass membrane protein</topology>
    </subcellularLocation>
</comment>
<evidence type="ECO:0000256" key="4">
    <source>
        <dbReference type="ARBA" id="ARBA00022692"/>
    </source>
</evidence>
<evidence type="ECO:0000256" key="6">
    <source>
        <dbReference type="ARBA" id="ARBA00023136"/>
    </source>
</evidence>